<accession>A0AAW0P7Z4</accession>
<name>A0AAW0P7Z4_9GOBI</name>
<dbReference type="EMBL" id="JBBPFD010000007">
    <property type="protein sequence ID" value="KAK7918925.1"/>
    <property type="molecule type" value="Genomic_DNA"/>
</dbReference>
<feature type="region of interest" description="Disordered" evidence="1">
    <location>
        <begin position="1"/>
        <end position="117"/>
    </location>
</feature>
<comment type="caution">
    <text evidence="2">The sequence shown here is derived from an EMBL/GenBank/DDBJ whole genome shotgun (WGS) entry which is preliminary data.</text>
</comment>
<evidence type="ECO:0008006" key="4">
    <source>
        <dbReference type="Google" id="ProtNLM"/>
    </source>
</evidence>
<evidence type="ECO:0000313" key="2">
    <source>
        <dbReference type="EMBL" id="KAK7918925.1"/>
    </source>
</evidence>
<reference evidence="3" key="1">
    <citation type="submission" date="2024-04" db="EMBL/GenBank/DDBJ databases">
        <title>Salinicola lusitanus LLJ914,a marine bacterium isolated from the Okinawa Trough.</title>
        <authorList>
            <person name="Li J."/>
        </authorList>
    </citation>
    <scope>NUCLEOTIDE SEQUENCE [LARGE SCALE GENOMIC DNA]</scope>
</reference>
<organism evidence="2 3">
    <name type="scientific">Mugilogobius chulae</name>
    <name type="common">yellowstripe goby</name>
    <dbReference type="NCBI Taxonomy" id="88201"/>
    <lineage>
        <taxon>Eukaryota</taxon>
        <taxon>Metazoa</taxon>
        <taxon>Chordata</taxon>
        <taxon>Craniata</taxon>
        <taxon>Vertebrata</taxon>
        <taxon>Euteleostomi</taxon>
        <taxon>Actinopterygii</taxon>
        <taxon>Neopterygii</taxon>
        <taxon>Teleostei</taxon>
        <taxon>Neoteleostei</taxon>
        <taxon>Acanthomorphata</taxon>
        <taxon>Gobiaria</taxon>
        <taxon>Gobiiformes</taxon>
        <taxon>Gobioidei</taxon>
        <taxon>Gobiidae</taxon>
        <taxon>Gobionellinae</taxon>
        <taxon>Mugilogobius</taxon>
    </lineage>
</organism>
<evidence type="ECO:0000313" key="3">
    <source>
        <dbReference type="Proteomes" id="UP001460270"/>
    </source>
</evidence>
<keyword evidence="3" id="KW-1185">Reference proteome</keyword>
<protein>
    <recommendedName>
        <fullName evidence="4">GAGE domain-containing protein</fullName>
    </recommendedName>
</protein>
<gene>
    <name evidence="2" type="ORF">WMY93_010209</name>
</gene>
<sequence length="138" mass="14553">MRDTVKADVTQGDSPEALEAQSQPAISLIPNPIEQSCKPPGIIENTKPDVTQGDDGTPREQKCIVPQEETTQSVTEQESVVENTTAENTEPVKVTSSDESPAGLTHENPATPAQDAPSQVDLLGLLPPDVLPMLAAMG</sequence>
<dbReference type="AlphaFoldDB" id="A0AAW0P7Z4"/>
<proteinExistence type="predicted"/>
<dbReference type="Proteomes" id="UP001460270">
    <property type="component" value="Unassembled WGS sequence"/>
</dbReference>
<evidence type="ECO:0000256" key="1">
    <source>
        <dbReference type="SAM" id="MobiDB-lite"/>
    </source>
</evidence>
<feature type="compositionally biased region" description="Low complexity" evidence="1">
    <location>
        <begin position="67"/>
        <end position="85"/>
    </location>
</feature>